<evidence type="ECO:0000313" key="2">
    <source>
        <dbReference type="EMBL" id="GAW84155.1"/>
    </source>
</evidence>
<evidence type="ECO:0000256" key="1">
    <source>
        <dbReference type="SAM" id="Phobius"/>
    </source>
</evidence>
<keyword evidence="1" id="KW-0472">Membrane</keyword>
<keyword evidence="3" id="KW-1185">Reference proteome</keyword>
<dbReference type="EMBL" id="BDQF01000140">
    <property type="protein sequence ID" value="GAW84155.1"/>
    <property type="molecule type" value="Genomic_DNA"/>
</dbReference>
<feature type="transmembrane region" description="Helical" evidence="1">
    <location>
        <begin position="196"/>
        <end position="216"/>
    </location>
</feature>
<sequence>MEKKYYSFVDKFDEYRNTLNTIDKQSIDYYRVKCNDLKIPYFEDIRSIIVDICPKAVSYLKNMSEKDEKYERDDACKYLYYWIYHDVLNEKKDYNIFGLLLTLILENRDIFSDKYIQEFYTNCSIHRDDLQKLTVLYDIHKHSKYIKEYKCEHKNNDEFCNAIKKIIDPNNTQMKNEDLKINTSIKSTISQYNVEIPIIITIVVTLLIYSLIFIMYKVSHSLSYIYDFKLYRSHIRIGIKSIKKKINNIEKEWKNLQNTDIFRRIIWNGRYNILYYSD</sequence>
<dbReference type="Pfam" id="PF05795">
    <property type="entry name" value="Plasmodium_Vir"/>
    <property type="match status" value="1"/>
</dbReference>
<protein>
    <submittedName>
        <fullName evidence="2">Variable surface protein</fullName>
    </submittedName>
</protein>
<keyword evidence="1" id="KW-1133">Transmembrane helix</keyword>
<reference evidence="3" key="1">
    <citation type="submission" date="2017-04" db="EMBL/GenBank/DDBJ databases">
        <title>Plasmodium gonderi genome.</title>
        <authorList>
            <person name="Arisue N."/>
            <person name="Honma H."/>
            <person name="Kawai S."/>
            <person name="Tougan T."/>
            <person name="Tanabe K."/>
            <person name="Horii T."/>
        </authorList>
    </citation>
    <scope>NUCLEOTIDE SEQUENCE [LARGE SCALE GENOMIC DNA]</scope>
    <source>
        <strain evidence="3">ATCC 30045</strain>
    </source>
</reference>
<dbReference type="GeneID" id="39744963"/>
<comment type="caution">
    <text evidence="2">The sequence shown here is derived from an EMBL/GenBank/DDBJ whole genome shotgun (WGS) entry which is preliminary data.</text>
</comment>
<evidence type="ECO:0000313" key="3">
    <source>
        <dbReference type="Proteomes" id="UP000195521"/>
    </source>
</evidence>
<dbReference type="Proteomes" id="UP000195521">
    <property type="component" value="Unassembled WGS sequence"/>
</dbReference>
<proteinExistence type="predicted"/>
<dbReference type="RefSeq" id="XP_028546744.1">
    <property type="nucleotide sequence ID" value="XM_028690943.1"/>
</dbReference>
<dbReference type="AlphaFoldDB" id="A0A1Y1JRP8"/>
<gene>
    <name evidence="2" type="ORF">PGO_001405</name>
</gene>
<accession>A0A1Y1JRP8</accession>
<name>A0A1Y1JRP8_PLAGO</name>
<organism evidence="2 3">
    <name type="scientific">Plasmodium gonderi</name>
    <dbReference type="NCBI Taxonomy" id="77519"/>
    <lineage>
        <taxon>Eukaryota</taxon>
        <taxon>Sar</taxon>
        <taxon>Alveolata</taxon>
        <taxon>Apicomplexa</taxon>
        <taxon>Aconoidasida</taxon>
        <taxon>Haemosporida</taxon>
        <taxon>Plasmodiidae</taxon>
        <taxon>Plasmodium</taxon>
        <taxon>Plasmodium (Plasmodium)</taxon>
    </lineage>
</organism>
<dbReference type="InterPro" id="IPR008780">
    <property type="entry name" value="Plasmodium_Vir"/>
</dbReference>
<keyword evidence="1" id="KW-0812">Transmembrane</keyword>
<dbReference type="OrthoDB" id="10664991at2759"/>